<dbReference type="Proteomes" id="UP000324611">
    <property type="component" value="Unassembled WGS sequence"/>
</dbReference>
<evidence type="ECO:0000256" key="1">
    <source>
        <dbReference type="SAM" id="SignalP"/>
    </source>
</evidence>
<reference evidence="2 3" key="1">
    <citation type="submission" date="2019-09" db="EMBL/GenBank/DDBJ databases">
        <title>Chitinophaga ginsengihumi sp. nov., isolated from soil of ginseng rhizosphere.</title>
        <authorList>
            <person name="Lee J."/>
        </authorList>
    </citation>
    <scope>NUCLEOTIDE SEQUENCE [LARGE SCALE GENOMIC DNA]</scope>
    <source>
        <strain evidence="2 3">BN140078</strain>
    </source>
</reference>
<dbReference type="EMBL" id="VUOC01000004">
    <property type="protein sequence ID" value="KAA2239266.1"/>
    <property type="molecule type" value="Genomic_DNA"/>
</dbReference>
<protein>
    <submittedName>
        <fullName evidence="2">Uncharacterized protein</fullName>
    </submittedName>
</protein>
<dbReference type="AlphaFoldDB" id="A0A5B2VL70"/>
<sequence length="136" mass="14900">MKRFIAVILAIIYMSTAMGATVHLHYCMGKLTEWRLGDSKDDLCDTCGMKKAKAGEQLSKKNCCKDEFKELKLKKDQRVPENSQPFAFAPLPATPVAIFTLPVVPVTSLAVVFPVAKAPPGISGAPVFLLNCNFRI</sequence>
<keyword evidence="1" id="KW-0732">Signal</keyword>
<feature type="chain" id="PRO_5022822864" evidence="1">
    <location>
        <begin position="20"/>
        <end position="136"/>
    </location>
</feature>
<evidence type="ECO:0000313" key="3">
    <source>
        <dbReference type="Proteomes" id="UP000324611"/>
    </source>
</evidence>
<dbReference type="NCBIfam" id="NF047658">
    <property type="entry name" value="HYC_CC_PP"/>
    <property type="match status" value="1"/>
</dbReference>
<evidence type="ECO:0000313" key="2">
    <source>
        <dbReference type="EMBL" id="KAA2239266.1"/>
    </source>
</evidence>
<feature type="signal peptide" evidence="1">
    <location>
        <begin position="1"/>
        <end position="19"/>
    </location>
</feature>
<accession>A0A5B2VL70</accession>
<name>A0A5B2VL70_9BACT</name>
<proteinExistence type="predicted"/>
<reference evidence="2 3" key="2">
    <citation type="submission" date="2019-09" db="EMBL/GenBank/DDBJ databases">
        <authorList>
            <person name="Jin C."/>
        </authorList>
    </citation>
    <scope>NUCLEOTIDE SEQUENCE [LARGE SCALE GENOMIC DNA]</scope>
    <source>
        <strain evidence="2 3">BN140078</strain>
    </source>
</reference>
<organism evidence="2 3">
    <name type="scientific">Chitinophaga agrisoli</name>
    <dbReference type="NCBI Taxonomy" id="2607653"/>
    <lineage>
        <taxon>Bacteria</taxon>
        <taxon>Pseudomonadati</taxon>
        <taxon>Bacteroidota</taxon>
        <taxon>Chitinophagia</taxon>
        <taxon>Chitinophagales</taxon>
        <taxon>Chitinophagaceae</taxon>
        <taxon>Chitinophaga</taxon>
    </lineage>
</organism>
<gene>
    <name evidence="2" type="ORF">F0L74_23965</name>
</gene>
<dbReference type="InterPro" id="IPR058512">
    <property type="entry name" value="DUF8199"/>
</dbReference>
<keyword evidence="3" id="KW-1185">Reference proteome</keyword>
<dbReference type="RefSeq" id="WP_149840445.1">
    <property type="nucleotide sequence ID" value="NZ_VUOC01000004.1"/>
</dbReference>
<comment type="caution">
    <text evidence="2">The sequence shown here is derived from an EMBL/GenBank/DDBJ whole genome shotgun (WGS) entry which is preliminary data.</text>
</comment>
<dbReference type="Pfam" id="PF26622">
    <property type="entry name" value="DUF8199"/>
    <property type="match status" value="1"/>
</dbReference>
<dbReference type="InterPro" id="IPR058060">
    <property type="entry name" value="HYC_CC_PP"/>
</dbReference>